<reference evidence="2" key="2">
    <citation type="submission" date="2025-09" db="UniProtKB">
        <authorList>
            <consortium name="Ensembl"/>
        </authorList>
    </citation>
    <scope>IDENTIFICATION</scope>
</reference>
<evidence type="ECO:0000256" key="1">
    <source>
        <dbReference type="SAM" id="MobiDB-lite"/>
    </source>
</evidence>
<feature type="region of interest" description="Disordered" evidence="1">
    <location>
        <begin position="33"/>
        <end position="74"/>
    </location>
</feature>
<proteinExistence type="predicted"/>
<feature type="region of interest" description="Disordered" evidence="1">
    <location>
        <begin position="410"/>
        <end position="429"/>
    </location>
</feature>
<accession>A0A3Q3KZT7</accession>
<feature type="compositionally biased region" description="Basic residues" evidence="1">
    <location>
        <begin position="33"/>
        <end position="45"/>
    </location>
</feature>
<dbReference type="InterPro" id="IPR038991">
    <property type="entry name" value="CAAP1"/>
</dbReference>
<keyword evidence="3" id="KW-1185">Reference proteome</keyword>
<feature type="compositionally biased region" description="Polar residues" evidence="1">
    <location>
        <begin position="165"/>
        <end position="182"/>
    </location>
</feature>
<name>A0A3Q3KZT7_9TELE</name>
<dbReference type="GO" id="GO:0042981">
    <property type="term" value="P:regulation of apoptotic process"/>
    <property type="evidence" value="ECO:0007669"/>
    <property type="project" value="InterPro"/>
</dbReference>
<feature type="compositionally biased region" description="Basic and acidic residues" evidence="1">
    <location>
        <begin position="46"/>
        <end position="74"/>
    </location>
</feature>
<feature type="region of interest" description="Disordered" evidence="1">
    <location>
        <begin position="217"/>
        <end position="268"/>
    </location>
</feature>
<evidence type="ECO:0000313" key="3">
    <source>
        <dbReference type="Proteomes" id="UP000261640"/>
    </source>
</evidence>
<dbReference type="InParanoid" id="A0A3Q3KZT7"/>
<dbReference type="PANTHER" id="PTHR14740">
    <property type="entry name" value="CASPASE ACTIVITY AND APOPTOSIS INHIBITOR 1"/>
    <property type="match status" value="1"/>
</dbReference>
<dbReference type="AlphaFoldDB" id="A0A3Q3KZT7"/>
<dbReference type="Ensembl" id="ENSMAMT00000007300.2">
    <property type="protein sequence ID" value="ENSMAMP00000007103.1"/>
    <property type="gene ID" value="ENSMAMG00000004841.2"/>
</dbReference>
<dbReference type="PANTHER" id="PTHR14740:SF3">
    <property type="entry name" value="CASPASE ACTIVITY AND APOPTOSIS INHIBITOR 1"/>
    <property type="match status" value="1"/>
</dbReference>
<feature type="compositionally biased region" description="Basic and acidic residues" evidence="1">
    <location>
        <begin position="410"/>
        <end position="427"/>
    </location>
</feature>
<feature type="compositionally biased region" description="Basic and acidic residues" evidence="1">
    <location>
        <begin position="183"/>
        <end position="192"/>
    </location>
</feature>
<dbReference type="Proteomes" id="UP000261640">
    <property type="component" value="Unplaced"/>
</dbReference>
<evidence type="ECO:0000313" key="2">
    <source>
        <dbReference type="Ensembl" id="ENSMAMP00000007103.1"/>
    </source>
</evidence>
<organism evidence="2 3">
    <name type="scientific">Mastacembelus armatus</name>
    <name type="common">zig-zag eel</name>
    <dbReference type="NCBI Taxonomy" id="205130"/>
    <lineage>
        <taxon>Eukaryota</taxon>
        <taxon>Metazoa</taxon>
        <taxon>Chordata</taxon>
        <taxon>Craniata</taxon>
        <taxon>Vertebrata</taxon>
        <taxon>Euteleostomi</taxon>
        <taxon>Actinopterygii</taxon>
        <taxon>Neopterygii</taxon>
        <taxon>Teleostei</taxon>
        <taxon>Neoteleostei</taxon>
        <taxon>Acanthomorphata</taxon>
        <taxon>Anabantaria</taxon>
        <taxon>Synbranchiformes</taxon>
        <taxon>Mastacembelidae</taxon>
        <taxon>Mastacembelus</taxon>
    </lineage>
</organism>
<feature type="region of interest" description="Disordered" evidence="1">
    <location>
        <begin position="165"/>
        <end position="205"/>
    </location>
</feature>
<gene>
    <name evidence="2" type="primary">CAAP1</name>
</gene>
<dbReference type="GeneTree" id="ENSGT00390000017010"/>
<dbReference type="FunCoup" id="A0A3Q3KZT7">
    <property type="interactions" value="819"/>
</dbReference>
<sequence length="460" mass="50752">MTHFSRDIQPEKELFFVSSQSRDCVLFHSKMLKKKSSNTEKKRKHSQSDEKRDGSKRRSTEPKLEDELADPELDRIGSDIEEGGLDLNLPFQPITAYVSDKQEMLEQCFHALGEKKLRKMLPDELKDCSLTEIKTLCWEQLESISEKHLTQILSGEELTYGNTEETLESQQDNNVDSTSSLKETAKTEEPKQEGGGSGEESDVLSINADTYDSDIEGLKEEQTVKNVPSAVTEGESSGEVGDLAVNPDPADPEPATASQPTQAKKDIQHDIDRSVSEILAFSSTSSNEVAKEQNKPLQSADVGLPDQGGPISSCAPAVCQPSIQQLELLELEMRARAIKALMKASDGKKTSAVKAGAGVTWSAGKWSQHAGRRREVAVFLHVHIRKLPDWLLQLFRTLHSHLKLAAYHNTETEKREGGNSEKEKSDADFSGSPCSAHHCQARSYLYVSSGCLRGPPSQTC</sequence>
<protein>
    <submittedName>
        <fullName evidence="2">Caspase activity and apoptosis inhibitor 1</fullName>
    </submittedName>
</protein>
<dbReference type="STRING" id="205130.ENSMAMP00000007103"/>
<reference evidence="2" key="1">
    <citation type="submission" date="2025-08" db="UniProtKB">
        <authorList>
            <consortium name="Ensembl"/>
        </authorList>
    </citation>
    <scope>IDENTIFICATION</scope>
</reference>
<dbReference type="Pfam" id="PF15335">
    <property type="entry name" value="CAAP1"/>
    <property type="match status" value="1"/>
</dbReference>